<dbReference type="STRING" id="1404245.CGLY_15510"/>
<dbReference type="Proteomes" id="UP000023703">
    <property type="component" value="Chromosome"/>
</dbReference>
<evidence type="ECO:0000256" key="1">
    <source>
        <dbReference type="SAM" id="MobiDB-lite"/>
    </source>
</evidence>
<feature type="transmembrane region" description="Helical" evidence="2">
    <location>
        <begin position="250"/>
        <end position="267"/>
    </location>
</feature>
<feature type="transmembrane region" description="Helical" evidence="2">
    <location>
        <begin position="279"/>
        <end position="298"/>
    </location>
</feature>
<feature type="transmembrane region" description="Helical" evidence="2">
    <location>
        <begin position="102"/>
        <end position="123"/>
    </location>
</feature>
<dbReference type="EMBL" id="CP006842">
    <property type="protein sequence ID" value="AHW65538.1"/>
    <property type="molecule type" value="Genomic_DNA"/>
</dbReference>
<dbReference type="InterPro" id="IPR026898">
    <property type="entry name" value="PrsW"/>
</dbReference>
<evidence type="ECO:0000256" key="2">
    <source>
        <dbReference type="SAM" id="Phobius"/>
    </source>
</evidence>
<reference evidence="3 4" key="1">
    <citation type="journal article" date="2015" name="Int. J. Syst. Evol. Microbiol.">
        <title>Revisiting Corynebacterium glyciniphilum (ex Kubota et al., 1972) sp. nov., nom. rev., isolated from putrefied banana.</title>
        <authorList>
            <person name="Al-Dilaimi A."/>
            <person name="Bednarz H."/>
            <person name="Lomker A."/>
            <person name="Niehaus K."/>
            <person name="Kalinowski J."/>
            <person name="Ruckert C."/>
        </authorList>
    </citation>
    <scope>NUCLEOTIDE SEQUENCE [LARGE SCALE GENOMIC DNA]</scope>
    <source>
        <strain evidence="3">AJ 3170</strain>
    </source>
</reference>
<organism evidence="3 4">
    <name type="scientific">Corynebacterium glyciniphilum AJ 3170</name>
    <dbReference type="NCBI Taxonomy" id="1404245"/>
    <lineage>
        <taxon>Bacteria</taxon>
        <taxon>Bacillati</taxon>
        <taxon>Actinomycetota</taxon>
        <taxon>Actinomycetes</taxon>
        <taxon>Mycobacteriales</taxon>
        <taxon>Corynebacteriaceae</taxon>
        <taxon>Corynebacterium</taxon>
    </lineage>
</organism>
<feature type="transmembrane region" description="Helical" evidence="2">
    <location>
        <begin position="40"/>
        <end position="66"/>
    </location>
</feature>
<dbReference type="HOGENOM" id="CLU_062185_0_0_11"/>
<dbReference type="AlphaFoldDB" id="X5DQP2"/>
<evidence type="ECO:0000313" key="3">
    <source>
        <dbReference type="EMBL" id="AHW65538.1"/>
    </source>
</evidence>
<feature type="transmembrane region" description="Helical" evidence="2">
    <location>
        <begin position="72"/>
        <end position="90"/>
    </location>
</feature>
<feature type="transmembrane region" description="Helical" evidence="2">
    <location>
        <begin position="221"/>
        <end position="243"/>
    </location>
</feature>
<protein>
    <submittedName>
        <fullName evidence="3">Putative membrane protein</fullName>
    </submittedName>
</protein>
<dbReference type="PANTHER" id="PTHR36844">
    <property type="entry name" value="PROTEASE PRSW"/>
    <property type="match status" value="1"/>
</dbReference>
<dbReference type="RefSeq" id="WP_144313712.1">
    <property type="nucleotide sequence ID" value="NZ_CP006842.1"/>
</dbReference>
<evidence type="ECO:0000313" key="4">
    <source>
        <dbReference type="Proteomes" id="UP000023703"/>
    </source>
</evidence>
<accession>X5DQP2</accession>
<sequence>MPHDHRSRPAQGWRVLDVPRAHHDSYPPNQRPRLRPTWDVFGWSFLLITVVSLVLSALTPAVFILFPGPGPVALASLYAVIFVAVAWFILSRLLIYRGTPWLLAGAAILWGMSGSFAIGAFTVSQRLIDLSYSWEIDELALSLGGAYPEELAKALGVWLLLHVGRAWWNRPWHGLVAGMLVGFGFEAFENAGYAVMLGVYHPTSDLSGVSWMWLVRLAAGPLLHAICTGLVGFGIGMAIYAAGLTWRRRLSWVLASGLAGFLVHAGWNLQLDSTAATVAHLLGSWGLGAALLVTAIIISTKEARALAAAGRYPAVSIYQRIPTAPPVSPPVVPVPPPGPQFDHHPGNPGWYPRGR</sequence>
<dbReference type="Pfam" id="PF13367">
    <property type="entry name" value="PrsW-protease"/>
    <property type="match status" value="1"/>
</dbReference>
<gene>
    <name evidence="3" type="ORF">CGLY_15510</name>
</gene>
<feature type="region of interest" description="Disordered" evidence="1">
    <location>
        <begin position="333"/>
        <end position="355"/>
    </location>
</feature>
<keyword evidence="4" id="KW-1185">Reference proteome</keyword>
<dbReference type="OrthoDB" id="9785431at2"/>
<keyword evidence="2" id="KW-0812">Transmembrane</keyword>
<dbReference type="KEGG" id="cgy:CGLY_15510"/>
<name>X5DQP2_9CORY</name>
<dbReference type="eggNOG" id="COG2339">
    <property type="taxonomic scope" value="Bacteria"/>
</dbReference>
<dbReference type="GO" id="GO:0008233">
    <property type="term" value="F:peptidase activity"/>
    <property type="evidence" value="ECO:0007669"/>
    <property type="project" value="InterPro"/>
</dbReference>
<keyword evidence="2" id="KW-1133">Transmembrane helix</keyword>
<dbReference type="PANTHER" id="PTHR36844:SF1">
    <property type="entry name" value="PROTEASE PRSW"/>
    <property type="match status" value="1"/>
</dbReference>
<keyword evidence="2" id="KW-0472">Membrane</keyword>
<proteinExistence type="predicted"/>